<dbReference type="AlphaFoldDB" id="A0A812B7I2"/>
<accession>A0A812B7I2</accession>
<feature type="transmembrane region" description="Helical" evidence="1">
    <location>
        <begin position="70"/>
        <end position="94"/>
    </location>
</feature>
<dbReference type="PANTHER" id="PTHR33444">
    <property type="entry name" value="SI:DKEY-19B23.12-RELATED"/>
    <property type="match status" value="1"/>
</dbReference>
<evidence type="ECO:0000313" key="2">
    <source>
        <dbReference type="EMBL" id="CAE1171545.1"/>
    </source>
</evidence>
<evidence type="ECO:0008006" key="4">
    <source>
        <dbReference type="Google" id="ProtNLM"/>
    </source>
</evidence>
<protein>
    <recommendedName>
        <fullName evidence="4">Transmembrane protein</fullName>
    </recommendedName>
</protein>
<comment type="caution">
    <text evidence="2">The sequence shown here is derived from an EMBL/GenBank/DDBJ whole genome shotgun (WGS) entry which is preliminary data.</text>
</comment>
<name>A0A812B7I2_ACAPH</name>
<dbReference type="EMBL" id="CAHIKZ030000385">
    <property type="protein sequence ID" value="CAE1171545.1"/>
    <property type="molecule type" value="Genomic_DNA"/>
</dbReference>
<feature type="transmembrane region" description="Helical" evidence="1">
    <location>
        <begin position="100"/>
        <end position="120"/>
    </location>
</feature>
<evidence type="ECO:0000313" key="3">
    <source>
        <dbReference type="Proteomes" id="UP000597762"/>
    </source>
</evidence>
<keyword evidence="1" id="KW-0472">Membrane</keyword>
<dbReference type="Proteomes" id="UP000597762">
    <property type="component" value="Unassembled WGS sequence"/>
</dbReference>
<sequence>MPNNQFERLSSRISCEYGRIKSDDFRFTNELYGEYNNAPPESTAGKTNTEESSISVSSCAKFFSVCTKGFAFLFALLCIAFTLSLIVVGSYYVNNCSCQPFIPIYLIVTGCLLFLLLIYARYQSHRRLQNADFDYYVSDSEVTRTLFRYLKDLLSLFVFAWFIAGSVTVYQIYWKINFHNVTSECYCQPLLYKYTFWSITGFYILLASVFVTGLIAMFIKYLFSCCEDEDY</sequence>
<dbReference type="OrthoDB" id="6076865at2759"/>
<evidence type="ECO:0000256" key="1">
    <source>
        <dbReference type="SAM" id="Phobius"/>
    </source>
</evidence>
<keyword evidence="1" id="KW-1133">Transmembrane helix</keyword>
<dbReference type="InterPro" id="IPR040350">
    <property type="entry name" value="TMEM272"/>
</dbReference>
<keyword evidence="3" id="KW-1185">Reference proteome</keyword>
<dbReference type="PANTHER" id="PTHR33444:SF2">
    <property type="entry name" value="MARVEL DOMAIN-CONTAINING PROTEIN"/>
    <property type="match status" value="1"/>
</dbReference>
<feature type="transmembrane region" description="Helical" evidence="1">
    <location>
        <begin position="194"/>
        <end position="219"/>
    </location>
</feature>
<feature type="transmembrane region" description="Helical" evidence="1">
    <location>
        <begin position="153"/>
        <end position="174"/>
    </location>
</feature>
<reference evidence="2" key="1">
    <citation type="submission" date="2021-01" db="EMBL/GenBank/DDBJ databases">
        <authorList>
            <person name="Li R."/>
            <person name="Bekaert M."/>
        </authorList>
    </citation>
    <scope>NUCLEOTIDE SEQUENCE</scope>
    <source>
        <strain evidence="2">Farmed</strain>
    </source>
</reference>
<keyword evidence="1" id="KW-0812">Transmembrane</keyword>
<gene>
    <name evidence="2" type="ORF">SPHA_11641</name>
</gene>
<proteinExistence type="predicted"/>
<organism evidence="2 3">
    <name type="scientific">Acanthosepion pharaonis</name>
    <name type="common">Pharaoh cuttlefish</name>
    <name type="synonym">Sepia pharaonis</name>
    <dbReference type="NCBI Taxonomy" id="158019"/>
    <lineage>
        <taxon>Eukaryota</taxon>
        <taxon>Metazoa</taxon>
        <taxon>Spiralia</taxon>
        <taxon>Lophotrochozoa</taxon>
        <taxon>Mollusca</taxon>
        <taxon>Cephalopoda</taxon>
        <taxon>Coleoidea</taxon>
        <taxon>Decapodiformes</taxon>
        <taxon>Sepiida</taxon>
        <taxon>Sepiina</taxon>
        <taxon>Sepiidae</taxon>
        <taxon>Acanthosepion</taxon>
    </lineage>
</organism>